<dbReference type="PANTHER" id="PTHR47326:SF1">
    <property type="entry name" value="HTH PSQ-TYPE DOMAIN-CONTAINING PROTEIN"/>
    <property type="match status" value="1"/>
</dbReference>
<name>A0A067RU44_ZOONE</name>
<proteinExistence type="predicted"/>
<reference evidence="1 2" key="1">
    <citation type="journal article" date="2014" name="Nat. Commun.">
        <title>Molecular traces of alternative social organization in a termite genome.</title>
        <authorList>
            <person name="Terrapon N."/>
            <person name="Li C."/>
            <person name="Robertson H.M."/>
            <person name="Ji L."/>
            <person name="Meng X."/>
            <person name="Booth W."/>
            <person name="Chen Z."/>
            <person name="Childers C.P."/>
            <person name="Glastad K.M."/>
            <person name="Gokhale K."/>
            <person name="Gowin J."/>
            <person name="Gronenberg W."/>
            <person name="Hermansen R.A."/>
            <person name="Hu H."/>
            <person name="Hunt B.G."/>
            <person name="Huylmans A.K."/>
            <person name="Khalil S.M."/>
            <person name="Mitchell R.D."/>
            <person name="Munoz-Torres M.C."/>
            <person name="Mustard J.A."/>
            <person name="Pan H."/>
            <person name="Reese J.T."/>
            <person name="Scharf M.E."/>
            <person name="Sun F."/>
            <person name="Vogel H."/>
            <person name="Xiao J."/>
            <person name="Yang W."/>
            <person name="Yang Z."/>
            <person name="Yang Z."/>
            <person name="Zhou J."/>
            <person name="Zhu J."/>
            <person name="Brent C.S."/>
            <person name="Elsik C.G."/>
            <person name="Goodisman M.A."/>
            <person name="Liberles D.A."/>
            <person name="Roe R.M."/>
            <person name="Vargo E.L."/>
            <person name="Vilcinskas A."/>
            <person name="Wang J."/>
            <person name="Bornberg-Bauer E."/>
            <person name="Korb J."/>
            <person name="Zhang G."/>
            <person name="Liebig J."/>
        </authorList>
    </citation>
    <scope>NUCLEOTIDE SEQUENCE [LARGE SCALE GENOMIC DNA]</scope>
    <source>
        <tissue evidence="1">Whole organism</tissue>
    </source>
</reference>
<dbReference type="PANTHER" id="PTHR47326">
    <property type="entry name" value="TRANSPOSABLE ELEMENT TC3 TRANSPOSASE-LIKE PROTEIN"/>
    <property type="match status" value="1"/>
</dbReference>
<keyword evidence="2" id="KW-1185">Reference proteome</keyword>
<evidence type="ECO:0000313" key="1">
    <source>
        <dbReference type="EMBL" id="KDR23364.1"/>
    </source>
</evidence>
<dbReference type="InterPro" id="IPR036397">
    <property type="entry name" value="RNaseH_sf"/>
</dbReference>
<organism evidence="1 2">
    <name type="scientific">Zootermopsis nevadensis</name>
    <name type="common">Dampwood termite</name>
    <dbReference type="NCBI Taxonomy" id="136037"/>
    <lineage>
        <taxon>Eukaryota</taxon>
        <taxon>Metazoa</taxon>
        <taxon>Ecdysozoa</taxon>
        <taxon>Arthropoda</taxon>
        <taxon>Hexapoda</taxon>
        <taxon>Insecta</taxon>
        <taxon>Pterygota</taxon>
        <taxon>Neoptera</taxon>
        <taxon>Polyneoptera</taxon>
        <taxon>Dictyoptera</taxon>
        <taxon>Blattodea</taxon>
        <taxon>Blattoidea</taxon>
        <taxon>Termitoidae</taxon>
        <taxon>Termopsidae</taxon>
        <taxon>Zootermopsis</taxon>
    </lineage>
</organism>
<dbReference type="AlphaFoldDB" id="A0A067RU44"/>
<accession>A0A067RU44</accession>
<sequence length="93" mass="11113">MFPQHVISCFIDIPWLPRSPDLSVCDYFLWGYLKSKVYRNKPHNIQELKDSIRQEIATVEDEMLGRAMQNFEERLQECVQKEGRHLTYFFGSN</sequence>
<dbReference type="STRING" id="136037.A0A067RU44"/>
<dbReference type="Proteomes" id="UP000027135">
    <property type="component" value="Unassembled WGS sequence"/>
</dbReference>
<evidence type="ECO:0000313" key="2">
    <source>
        <dbReference type="Proteomes" id="UP000027135"/>
    </source>
</evidence>
<gene>
    <name evidence="1" type="ORF">L798_05325</name>
</gene>
<dbReference type="InParanoid" id="A0A067RU44"/>
<dbReference type="Gene3D" id="3.30.420.10">
    <property type="entry name" value="Ribonuclease H-like superfamily/Ribonuclease H"/>
    <property type="match status" value="1"/>
</dbReference>
<dbReference type="EMBL" id="KK852463">
    <property type="protein sequence ID" value="KDR23364.1"/>
    <property type="molecule type" value="Genomic_DNA"/>
</dbReference>
<protein>
    <submittedName>
        <fullName evidence="1">Uncharacterized protein</fullName>
    </submittedName>
</protein>
<dbReference type="GO" id="GO:0003676">
    <property type="term" value="F:nucleic acid binding"/>
    <property type="evidence" value="ECO:0007669"/>
    <property type="project" value="InterPro"/>
</dbReference>